<dbReference type="AlphaFoldDB" id="A0A1L9VGP3"/>
<dbReference type="GeneID" id="34459854"/>
<evidence type="ECO:0000313" key="1">
    <source>
        <dbReference type="EMBL" id="OJJ83097.1"/>
    </source>
</evidence>
<dbReference type="OrthoDB" id="76567at2759"/>
<reference evidence="2" key="1">
    <citation type="journal article" date="2017" name="Genome Biol.">
        <title>Comparative genomics reveals high biological diversity and specific adaptations in the industrially and medically important fungal genus Aspergillus.</title>
        <authorList>
            <person name="de Vries R.P."/>
            <person name="Riley R."/>
            <person name="Wiebenga A."/>
            <person name="Aguilar-Osorio G."/>
            <person name="Amillis S."/>
            <person name="Uchima C.A."/>
            <person name="Anderluh G."/>
            <person name="Asadollahi M."/>
            <person name="Askin M."/>
            <person name="Barry K."/>
            <person name="Battaglia E."/>
            <person name="Bayram O."/>
            <person name="Benocci T."/>
            <person name="Braus-Stromeyer S.A."/>
            <person name="Caldana C."/>
            <person name="Canovas D."/>
            <person name="Cerqueira G.C."/>
            <person name="Chen F."/>
            <person name="Chen W."/>
            <person name="Choi C."/>
            <person name="Clum A."/>
            <person name="Dos Santos R.A."/>
            <person name="Damasio A.R."/>
            <person name="Diallinas G."/>
            <person name="Emri T."/>
            <person name="Fekete E."/>
            <person name="Flipphi M."/>
            <person name="Freyberg S."/>
            <person name="Gallo A."/>
            <person name="Gournas C."/>
            <person name="Habgood R."/>
            <person name="Hainaut M."/>
            <person name="Harispe M.L."/>
            <person name="Henrissat B."/>
            <person name="Hilden K.S."/>
            <person name="Hope R."/>
            <person name="Hossain A."/>
            <person name="Karabika E."/>
            <person name="Karaffa L."/>
            <person name="Karanyi Z."/>
            <person name="Krasevec N."/>
            <person name="Kuo A."/>
            <person name="Kusch H."/>
            <person name="LaButti K."/>
            <person name="Lagendijk E.L."/>
            <person name="Lapidus A."/>
            <person name="Levasseur A."/>
            <person name="Lindquist E."/>
            <person name="Lipzen A."/>
            <person name="Logrieco A.F."/>
            <person name="MacCabe A."/>
            <person name="Maekelae M.R."/>
            <person name="Malavazi I."/>
            <person name="Melin P."/>
            <person name="Meyer V."/>
            <person name="Mielnichuk N."/>
            <person name="Miskei M."/>
            <person name="Molnar A.P."/>
            <person name="Mule G."/>
            <person name="Ngan C.Y."/>
            <person name="Orejas M."/>
            <person name="Orosz E."/>
            <person name="Ouedraogo J.P."/>
            <person name="Overkamp K.M."/>
            <person name="Park H.-S."/>
            <person name="Perrone G."/>
            <person name="Piumi F."/>
            <person name="Punt P.J."/>
            <person name="Ram A.F."/>
            <person name="Ramon A."/>
            <person name="Rauscher S."/>
            <person name="Record E."/>
            <person name="Riano-Pachon D.M."/>
            <person name="Robert V."/>
            <person name="Roehrig J."/>
            <person name="Ruller R."/>
            <person name="Salamov A."/>
            <person name="Salih N.S."/>
            <person name="Samson R.A."/>
            <person name="Sandor E."/>
            <person name="Sanguinetti M."/>
            <person name="Schuetze T."/>
            <person name="Sepcic K."/>
            <person name="Shelest E."/>
            <person name="Sherlock G."/>
            <person name="Sophianopoulou V."/>
            <person name="Squina F.M."/>
            <person name="Sun H."/>
            <person name="Susca A."/>
            <person name="Todd R.B."/>
            <person name="Tsang A."/>
            <person name="Unkles S.E."/>
            <person name="van de Wiele N."/>
            <person name="van Rossen-Uffink D."/>
            <person name="Oliveira J.V."/>
            <person name="Vesth T.C."/>
            <person name="Visser J."/>
            <person name="Yu J.-H."/>
            <person name="Zhou M."/>
            <person name="Andersen M.R."/>
            <person name="Archer D.B."/>
            <person name="Baker S.E."/>
            <person name="Benoit I."/>
            <person name="Brakhage A.A."/>
            <person name="Braus G.H."/>
            <person name="Fischer R."/>
            <person name="Frisvad J.C."/>
            <person name="Goldman G.H."/>
            <person name="Houbraken J."/>
            <person name="Oakley B."/>
            <person name="Pocsi I."/>
            <person name="Scazzocchio C."/>
            <person name="Seiboth B."/>
            <person name="vanKuyk P.A."/>
            <person name="Wortman J."/>
            <person name="Dyer P.S."/>
            <person name="Grigoriev I.V."/>
        </authorList>
    </citation>
    <scope>NUCLEOTIDE SEQUENCE [LARGE SCALE GENOMIC DNA]</scope>
    <source>
        <strain evidence="2">CBS 516.65</strain>
    </source>
</reference>
<dbReference type="VEuPathDB" id="FungiDB:ASPGLDRAFT_26702"/>
<sequence length="205" mass="23442">MAMNSLRHGIAIPIQRQSKPHMHINNLLGPWSPVQPPRGRDRNWPTVVLEVAVSKSQSKIQSDVRFWSWKSQDKVSLVFTLTVDRQNPRIVIEKWEPAGDREHRTLQTHATGISTGGHYGSRMLPSYTDHLAAKLILKYMNEVLEALILLPWHFTRSAGPTRRFGQDSTSDSIKKGPSGKRGIIVQMVLYNKTEVLEIFSWFHLK</sequence>
<organism evidence="1 2">
    <name type="scientific">Aspergillus glaucus CBS 516.65</name>
    <dbReference type="NCBI Taxonomy" id="1160497"/>
    <lineage>
        <taxon>Eukaryota</taxon>
        <taxon>Fungi</taxon>
        <taxon>Dikarya</taxon>
        <taxon>Ascomycota</taxon>
        <taxon>Pezizomycotina</taxon>
        <taxon>Eurotiomycetes</taxon>
        <taxon>Eurotiomycetidae</taxon>
        <taxon>Eurotiales</taxon>
        <taxon>Aspergillaceae</taxon>
        <taxon>Aspergillus</taxon>
        <taxon>Aspergillus subgen. Aspergillus</taxon>
    </lineage>
</organism>
<gene>
    <name evidence="1" type="ORF">ASPGLDRAFT_26702</name>
</gene>
<proteinExistence type="predicted"/>
<dbReference type="Proteomes" id="UP000184300">
    <property type="component" value="Unassembled WGS sequence"/>
</dbReference>
<dbReference type="RefSeq" id="XP_022399795.1">
    <property type="nucleotide sequence ID" value="XM_022543593.1"/>
</dbReference>
<protein>
    <submittedName>
        <fullName evidence="1">Uncharacterized protein</fullName>
    </submittedName>
</protein>
<keyword evidence="2" id="KW-1185">Reference proteome</keyword>
<accession>A0A1L9VGP3</accession>
<evidence type="ECO:0000313" key="2">
    <source>
        <dbReference type="Proteomes" id="UP000184300"/>
    </source>
</evidence>
<dbReference type="EMBL" id="KV878900">
    <property type="protein sequence ID" value="OJJ83097.1"/>
    <property type="molecule type" value="Genomic_DNA"/>
</dbReference>
<dbReference type="STRING" id="1160497.A0A1L9VGP3"/>
<name>A0A1L9VGP3_ASPGL</name>